<name>A0A7K0DFA2_9NOCA</name>
<reference evidence="1 2" key="1">
    <citation type="submission" date="2019-10" db="EMBL/GenBank/DDBJ databases">
        <title>Nocardia macrotermitis sp. nov. and Nocardia aurantia sp. nov., isolated from the gut of fungus growing-termite Macrotermes natalensis.</title>
        <authorList>
            <person name="Benndorf R."/>
            <person name="Schwitalla J."/>
            <person name="Martin K."/>
            <person name="De Beer W."/>
            <person name="Kaster A.-K."/>
            <person name="Vollmers J."/>
            <person name="Poulsen M."/>
            <person name="Beemelmanns C."/>
        </authorList>
    </citation>
    <scope>NUCLEOTIDE SEQUENCE [LARGE SCALE GENOMIC DNA]</scope>
    <source>
        <strain evidence="1 2">RB20</strain>
    </source>
</reference>
<proteinExistence type="predicted"/>
<evidence type="ECO:0000313" key="1">
    <source>
        <dbReference type="EMBL" id="MQY24377.1"/>
    </source>
</evidence>
<dbReference type="EMBL" id="WEGK01000034">
    <property type="protein sequence ID" value="MQY24377.1"/>
    <property type="molecule type" value="Genomic_DNA"/>
</dbReference>
<accession>A0A7K0DFA2</accession>
<organism evidence="1 2">
    <name type="scientific">Nocardia macrotermitis</name>
    <dbReference type="NCBI Taxonomy" id="2585198"/>
    <lineage>
        <taxon>Bacteria</taxon>
        <taxon>Bacillati</taxon>
        <taxon>Actinomycetota</taxon>
        <taxon>Actinomycetes</taxon>
        <taxon>Mycobacteriales</taxon>
        <taxon>Nocardiaceae</taxon>
        <taxon>Nocardia</taxon>
    </lineage>
</organism>
<keyword evidence="2" id="KW-1185">Reference proteome</keyword>
<dbReference type="AlphaFoldDB" id="A0A7K0DFA2"/>
<dbReference type="Proteomes" id="UP000438448">
    <property type="component" value="Unassembled WGS sequence"/>
</dbReference>
<protein>
    <submittedName>
        <fullName evidence="1">Uncharacterized protein</fullName>
    </submittedName>
</protein>
<gene>
    <name evidence="1" type="ORF">NRB20_75120</name>
</gene>
<evidence type="ECO:0000313" key="2">
    <source>
        <dbReference type="Proteomes" id="UP000438448"/>
    </source>
</evidence>
<comment type="caution">
    <text evidence="1">The sequence shown here is derived from an EMBL/GenBank/DDBJ whole genome shotgun (WGS) entry which is preliminary data.</text>
</comment>
<sequence length="450" mass="46055">MVALVEGDLHGCVRGHREVAHPVEGGIRDVTRCAGGDLVAFRGRELRGWGVGGVLVVRTVARGGCGRQCGGVACERCSGVVAELGWRCRILLCCSYISGNRGLSSWRHGIRIAGVGCRWCRVRMRRRRVLVRGEFRCGGGLFSGSCTGGIVCAGCGRGGFGCGRRMFEGIGCGGLDGRGCQSGGLCCGVLVRGAGWDGGFGCGRGRFEGVRCGRLGGRGCWFGGFRCGGLVCGGCEVLGRMCRLVGGPHHRRFGWGGVVDAAVRGCGGGLGGRIILRRSGFGFELAGQALEFGVEIEVQWGAGGFGGGAFQGGDGAVAHGGFGHVGAGGSLGDVAGFGVEGDLRGVGSVLGFVEADEVGAGGVEVVEPFADRILDLRAHFEDGAALFVEDPFHDLVAGYLAGHVADALVDLDIALGIARHGGGVGACVLELHAHQCGAAVVPHLLHHGCR</sequence>